<proteinExistence type="inferred from homology"/>
<keyword evidence="10 17" id="KW-0456">Lyase</keyword>
<accession>A0ABR1F228</accession>
<dbReference type="Pfam" id="PF13452">
    <property type="entry name" value="FAS1_DH_region"/>
    <property type="match status" value="1"/>
</dbReference>
<dbReference type="InterPro" id="IPR001227">
    <property type="entry name" value="Ac_transferase_dom_sf"/>
</dbReference>
<evidence type="ECO:0000313" key="19">
    <source>
        <dbReference type="EMBL" id="KAK7203852.1"/>
    </source>
</evidence>
<keyword evidence="9 17" id="KW-0275">Fatty acid biosynthesis</keyword>
<keyword evidence="17" id="KW-0444">Lipid biosynthesis</keyword>
<evidence type="ECO:0000256" key="13">
    <source>
        <dbReference type="ARBA" id="ARBA00048462"/>
    </source>
</evidence>
<evidence type="ECO:0000256" key="17">
    <source>
        <dbReference type="PIRNR" id="PIRNR005562"/>
    </source>
</evidence>
<evidence type="ECO:0000256" key="4">
    <source>
        <dbReference type="ARBA" id="ARBA00022801"/>
    </source>
</evidence>
<evidence type="ECO:0000256" key="15">
    <source>
        <dbReference type="ARBA" id="ARBA00048572"/>
    </source>
</evidence>
<evidence type="ECO:0000256" key="5">
    <source>
        <dbReference type="ARBA" id="ARBA00022832"/>
    </source>
</evidence>
<comment type="catalytic activity">
    <reaction evidence="12 17">
        <text>acetyl-CoA + n malonyl-CoA + 2n NADPH + 4n H(+) = a long-chain-acyl-CoA + n CoA + n CO2 + 2n NADP(+).</text>
        <dbReference type="EC" id="2.3.1.86"/>
    </reaction>
</comment>
<dbReference type="PRINTS" id="PR01483">
    <property type="entry name" value="FASYNTHASE"/>
</dbReference>
<comment type="catalytic activity">
    <reaction evidence="16 17">
        <text>holo-[ACP] + acetyl-CoA = acetyl-[ACP] + CoA</text>
        <dbReference type="Rhea" id="RHEA:41788"/>
        <dbReference type="Rhea" id="RHEA-COMP:9621"/>
        <dbReference type="Rhea" id="RHEA-COMP:9685"/>
        <dbReference type="ChEBI" id="CHEBI:57287"/>
        <dbReference type="ChEBI" id="CHEBI:57288"/>
        <dbReference type="ChEBI" id="CHEBI:64479"/>
        <dbReference type="ChEBI" id="CHEBI:78446"/>
        <dbReference type="EC" id="2.3.1.38"/>
    </reaction>
</comment>
<keyword evidence="7 17" id="KW-0560">Oxidoreductase</keyword>
<dbReference type="EC" id="2.3.1.86" evidence="17"/>
<dbReference type="EMBL" id="JBBJBU010000010">
    <property type="protein sequence ID" value="KAK7203852.1"/>
    <property type="molecule type" value="Genomic_DNA"/>
</dbReference>
<dbReference type="Gene3D" id="6.10.60.10">
    <property type="match status" value="1"/>
</dbReference>
<dbReference type="InterPro" id="IPR003965">
    <property type="entry name" value="Fatty_acid_synthase"/>
</dbReference>
<comment type="catalytic activity">
    <reaction evidence="14 17">
        <text>(9Z)-octadecenoyl-[ACP] + H2O = (9Z)-octadecenoate + holo-[ACP] + H(+)</text>
        <dbReference type="Rhea" id="RHEA:15057"/>
        <dbReference type="Rhea" id="RHEA-COMP:9685"/>
        <dbReference type="Rhea" id="RHEA-COMP:9924"/>
        <dbReference type="ChEBI" id="CHEBI:15377"/>
        <dbReference type="ChEBI" id="CHEBI:15378"/>
        <dbReference type="ChEBI" id="CHEBI:30823"/>
        <dbReference type="ChEBI" id="CHEBI:64479"/>
        <dbReference type="ChEBI" id="CHEBI:78783"/>
        <dbReference type="EC" id="3.1.2.14"/>
    </reaction>
</comment>
<feature type="domain" description="Malonyl-CoA:ACP transacylase (MAT)" evidence="18">
    <location>
        <begin position="1688"/>
        <end position="2042"/>
    </location>
</feature>
<dbReference type="InterPro" id="IPR041099">
    <property type="entry name" value="FAS1_N"/>
</dbReference>
<evidence type="ECO:0000256" key="10">
    <source>
        <dbReference type="ARBA" id="ARBA00023239"/>
    </source>
</evidence>
<dbReference type="GeneID" id="90039767"/>
<dbReference type="InterPro" id="IPR016452">
    <property type="entry name" value="Fas1/AflB-like"/>
</dbReference>
<dbReference type="EC" id="4.2.1.59" evidence="17"/>
<dbReference type="Pfam" id="PF22235">
    <property type="entry name" value="FAS1_thioest_ins"/>
    <property type="match status" value="1"/>
</dbReference>
<comment type="subunit">
    <text evidence="17">[Alpha(6)beta(6)] hexamers of two multifunctional subunits (alpha and beta).</text>
</comment>
<keyword evidence="5 17" id="KW-0276">Fatty acid metabolism</keyword>
<comment type="catalytic activity">
    <reaction evidence="1 17">
        <text>a (3R)-hydroxyacyl-[ACP] = a (2E)-enoyl-[ACP] + H2O</text>
        <dbReference type="Rhea" id="RHEA:13097"/>
        <dbReference type="Rhea" id="RHEA-COMP:9925"/>
        <dbReference type="Rhea" id="RHEA-COMP:9945"/>
        <dbReference type="ChEBI" id="CHEBI:15377"/>
        <dbReference type="ChEBI" id="CHEBI:78784"/>
        <dbReference type="ChEBI" id="CHEBI:78827"/>
        <dbReference type="EC" id="4.2.1.59"/>
    </reaction>
</comment>
<dbReference type="Pfam" id="PF17828">
    <property type="entry name" value="FAS_N"/>
    <property type="match status" value="1"/>
</dbReference>
<name>A0ABR1F228_9ASCO</name>
<dbReference type="InterPro" id="IPR029069">
    <property type="entry name" value="HotDog_dom_sf"/>
</dbReference>
<dbReference type="Gene3D" id="1.20.1050.120">
    <property type="match status" value="1"/>
</dbReference>
<dbReference type="EC" id="1.3.1.9" evidence="17"/>
<keyword evidence="8 17" id="KW-0520">NAD</keyword>
<dbReference type="InterPro" id="IPR039569">
    <property type="entry name" value="FAS1-like_DH_region"/>
</dbReference>
<comment type="catalytic activity">
    <reaction evidence="15 17">
        <text>a 2,3-saturated acyl-[ACP] + NAD(+) = a (2E)-enoyl-[ACP] + NADH + H(+)</text>
        <dbReference type="Rhea" id="RHEA:10240"/>
        <dbReference type="Rhea" id="RHEA-COMP:9925"/>
        <dbReference type="Rhea" id="RHEA-COMP:9926"/>
        <dbReference type="ChEBI" id="CHEBI:15378"/>
        <dbReference type="ChEBI" id="CHEBI:57540"/>
        <dbReference type="ChEBI" id="CHEBI:57945"/>
        <dbReference type="ChEBI" id="CHEBI:78784"/>
        <dbReference type="ChEBI" id="CHEBI:78785"/>
        <dbReference type="EC" id="1.3.1.9"/>
    </reaction>
</comment>
<dbReference type="Pfam" id="PF17951">
    <property type="entry name" value="FAS_meander"/>
    <property type="match status" value="1"/>
</dbReference>
<evidence type="ECO:0000256" key="16">
    <source>
        <dbReference type="ARBA" id="ARBA00048835"/>
    </source>
</evidence>
<dbReference type="SUPFAM" id="SSF52151">
    <property type="entry name" value="FabD/lysophospholipase-like"/>
    <property type="match status" value="2"/>
</dbReference>
<dbReference type="Pfam" id="PF16073">
    <property type="entry name" value="SAT"/>
    <property type="match status" value="1"/>
</dbReference>
<keyword evidence="17" id="KW-0443">Lipid metabolism</keyword>
<evidence type="ECO:0000313" key="20">
    <source>
        <dbReference type="Proteomes" id="UP001498771"/>
    </source>
</evidence>
<dbReference type="InterPro" id="IPR032088">
    <property type="entry name" value="SAT"/>
</dbReference>
<reference evidence="19 20" key="1">
    <citation type="submission" date="2024-03" db="EMBL/GenBank/DDBJ databases">
        <title>Genome-scale model development and genomic sequencing of the oleaginous clade Lipomyces.</title>
        <authorList>
            <consortium name="Lawrence Berkeley National Laboratory"/>
            <person name="Czajka J.J."/>
            <person name="Han Y."/>
            <person name="Kim J."/>
            <person name="Mondo S.J."/>
            <person name="Hofstad B.A."/>
            <person name="Robles A."/>
            <person name="Haridas S."/>
            <person name="Riley R."/>
            <person name="LaButti K."/>
            <person name="Pangilinan J."/>
            <person name="Andreopoulos W."/>
            <person name="Lipzen A."/>
            <person name="Yan J."/>
            <person name="Wang M."/>
            <person name="Ng V."/>
            <person name="Grigoriev I.V."/>
            <person name="Spatafora J.W."/>
            <person name="Magnuson J.K."/>
            <person name="Baker S.E."/>
            <person name="Pomraning K.R."/>
        </authorList>
    </citation>
    <scope>NUCLEOTIDE SEQUENCE [LARGE SCALE GENOMIC DNA]</scope>
    <source>
        <strain evidence="19 20">Phaff 52-87</strain>
    </source>
</reference>
<evidence type="ECO:0000256" key="8">
    <source>
        <dbReference type="ARBA" id="ARBA00023027"/>
    </source>
</evidence>
<dbReference type="InterPro" id="IPR013565">
    <property type="entry name" value="Fas1/AflB-like_central"/>
</dbReference>
<dbReference type="EC" id="2.3.1.38" evidence="17"/>
<comment type="caution">
    <text evidence="19">The sequence shown here is derived from an EMBL/GenBank/DDBJ whole genome shotgun (WGS) entry which is preliminary data.</text>
</comment>
<keyword evidence="4 17" id="KW-0378">Hydrolase</keyword>
<sequence length="2076" mass="229290">MHAGTETGAVTPHSQASLRPLSLTHGPLEYTVFVPTALYLSVLHLRDEFAAALPQATPELAGDDEPESTCELVALFLASIVARAEEAPGQYDDALALVLADFESRFLRANEVHAVAAALPGTLAKREEVIRAYYAARLAAQRPIKGHESALLRAISDRRATAYAILGGQGNIEFFDELRSVYSLYHGLIGDFVQACADELLILADDERTAKVYSNGLDLMRWLREPESTPDSDYLVSAPVSFPLIGLVQLTNYAATCRILGKQPGELRAYLAGATGHSQGIVTAAAIAAASSWESFFEIAIKTMKILFWTGCRAQQIYPRTSLAPSVLQDTVNEGEGKPSPMLSVRDLARSQVQKHVDLTNSHLPEEKHVSISLENGARHFVVTGPPQSLYGLSLSLRKLRAPPGLEQNRIPYSQRKLKFSNRFLPITAPFHSPYVNAAYSTISEDLKDITIDSSELAIPVFDTYDGHDLREDKGSVVNRLVYLVTSLPVLWEKATVFPNATHIIDFGPGGPTGLGFLTQRNKEGTGVRVIIGGALEGAVSELGFKAELFDREDSAVKFAANWGLQYAPKLVKTAQGKTYVDTQFSRLLGQPPIMVAGMTPSTVPADFVAATMNAGYHIELGGGGYFNAKGLTKAFYDIEKLTFPGAGITVNLIYVNPRAMGWAIPLIQKLRSEGVPIEGLTIGAGVPSIEVANEYIQTLGIKHLGLKPGSLDAISQVIAIAQANPKFPIICQWTGGRGGGHHSYEDFHNPILQMYPRIRRCSNIILVAGSGFGGAEDTYPYLTGQWAVKFGYPPMPFDGVLYGSRIMVAKEAHTSPGAKQAIVDAPGVDESQWESTYQKPTGGVITVLSEMGEPIHKLATRGVLFWKEMDTMIFSLPKNKRLDVLKSKKDYIIKKLNADFQKVWFGKNSAGEVVDLEDMTYGEIINRLVELLYIKGEKRWIDPSLRAMTGDFIRRVEERFTHETGLESLLQSYTELEDPEAVTKKIFEAYPEANDQIINIQDKEFFLMLTLRPGQKPVPFVPVLDDNFDTYFKKDSLWQSEDLGAVVGQDVQRTCILQGPVAVKFATKVDEPVKEILDGIHDKHIEYLTRDVYSGDEAKIPVIEYFGGKDIVSSAAAAALSADSVSVTETSDSVHYTVSAGPSGNAALPPVDAWLSLLGGETYGWRHAFFTTDVVVQGTKYETNPLKRVFAPAYGIKVTIKNPKSSEKCRISVSERVNGVEIVVIDAFKKDANTIEMDLYDNRTVEQKSVGLTLLYTYHPEVGFAPIREVMEGRNDRIKDFYWRLWFAPEEYPADLDITAPIDGGSVAVTGKAIADFVYAVGNNGEAFVDRPGKTTYAPMDFAIVVGWKAIIKAIFPKVIDGDLLKLVHLSNSFRMVPGAGPLKKGDTVSTKAKINSVLNQESGKMVEVSGMLSCDGKEVMEVTSQFLYRGVYTDYENTFQRKTELPMQLTLNTPKDVAVLRSKDWFEMNDEYPTDLLKQTLTFRLETFTTFKNKTVFSSVRTTGQVLLELPTREIIQIASVNYEAGESHGNPVIDYLQRYGSTIEQPIMFENSIPLNGSTELVNRSPASNEGYARVSGDYNPIHVSRVFAAYANLPGNITHGMYSSASVRSLVETWAAENNVSRVRGFNCSFVGMVLPNDNVETKLHHVGMISGRKIIKVETTNKDTGEPVLLGQAEVEQPMSTYIFTGQGSQEQGMGMDLYESSPIAKNVWDRADRHFLNNYGFSIINIVKNNPKEYTVHFGGPRGKAIRQNYTSMMFESVDADGNLKSEKIFKEITESSSSYTFQSESGLLSATQFTQPALTLMEKASFEDMKAKGLVPADCSYAGHSLGEYSALTALGDVMPIESLVDVVFYRGMTMQVAVPRDSLGRSNYGMIAVNPSRISKTFTDSALRYVVEHISQQTKWLLEIVNYNVENQQYVAAGDLRALDSLTNVLNFMKVQKIDLDRLTKMMSIEEVKEQLTEIVTEIAKKSEEKPQPIDLERGFATIPLKGISVPFHSSYLRSGVKPFQRFLLKKLPQQAVKPANLIGKYIPNLTAKPFSISKEYFQEVYDLTGSAKIRNILDNWEKYETAA</sequence>
<evidence type="ECO:0000256" key="2">
    <source>
        <dbReference type="ARBA" id="ARBA00010009"/>
    </source>
</evidence>
<dbReference type="SUPFAM" id="SSF51412">
    <property type="entry name" value="Inosine monophosphate dehydrogenase (IMPDH)"/>
    <property type="match status" value="1"/>
</dbReference>
<dbReference type="SUPFAM" id="SSF54637">
    <property type="entry name" value="Thioesterase/thiol ester dehydrase-isomerase"/>
    <property type="match status" value="2"/>
</dbReference>
<dbReference type="Pfam" id="PF00698">
    <property type="entry name" value="Acyl_transf_1"/>
    <property type="match status" value="1"/>
</dbReference>
<organism evidence="19 20">
    <name type="scientific">Myxozyma melibiosi</name>
    <dbReference type="NCBI Taxonomy" id="54550"/>
    <lineage>
        <taxon>Eukaryota</taxon>
        <taxon>Fungi</taxon>
        <taxon>Dikarya</taxon>
        <taxon>Ascomycota</taxon>
        <taxon>Saccharomycotina</taxon>
        <taxon>Lipomycetes</taxon>
        <taxon>Lipomycetales</taxon>
        <taxon>Lipomycetaceae</taxon>
        <taxon>Myxozyma</taxon>
    </lineage>
</organism>
<dbReference type="PANTHER" id="PTHR10982">
    <property type="entry name" value="MALONYL COA-ACYL CARRIER PROTEIN TRANSACYLASE"/>
    <property type="match status" value="1"/>
</dbReference>
<dbReference type="InterPro" id="IPR040883">
    <property type="entry name" value="FAS_meander"/>
</dbReference>
<dbReference type="Proteomes" id="UP001498771">
    <property type="component" value="Unassembled WGS sequence"/>
</dbReference>
<dbReference type="Gene3D" id="3.10.129.10">
    <property type="entry name" value="Hotdog Thioesterase"/>
    <property type="match status" value="2"/>
</dbReference>
<comment type="function">
    <text evidence="17">Fatty acid synthetase catalyzes the formation of long-chain fatty acids from acetyl-CoA, malonyl-CoA and NADPH. The beta subunit contains domains for: [acyl-carrier-protein] acetyltransferase and malonyltransferase, S-acyl fatty acid synthase thioesterase, enoyl-[acyl-carrier-protein] reductase, and 3-hydroxypalmitoyl-[acyl-carrier-protein] dehydratase.</text>
</comment>
<dbReference type="EC" id="2.3.1.39" evidence="17"/>
<keyword evidence="3 17" id="KW-0808">Transferase</keyword>
<evidence type="ECO:0000256" key="6">
    <source>
        <dbReference type="ARBA" id="ARBA00022857"/>
    </source>
</evidence>
<evidence type="ECO:0000256" key="7">
    <source>
        <dbReference type="ARBA" id="ARBA00023002"/>
    </source>
</evidence>
<keyword evidence="11 17" id="KW-0511">Multifunctional enzyme</keyword>
<comment type="catalytic activity">
    <reaction evidence="13 17">
        <text>holo-[ACP] + malonyl-CoA = malonyl-[ACP] + CoA</text>
        <dbReference type="Rhea" id="RHEA:41792"/>
        <dbReference type="Rhea" id="RHEA-COMP:9623"/>
        <dbReference type="Rhea" id="RHEA-COMP:9685"/>
        <dbReference type="ChEBI" id="CHEBI:57287"/>
        <dbReference type="ChEBI" id="CHEBI:57384"/>
        <dbReference type="ChEBI" id="CHEBI:64479"/>
        <dbReference type="ChEBI" id="CHEBI:78449"/>
        <dbReference type="EC" id="2.3.1.39"/>
    </reaction>
</comment>
<protein>
    <recommendedName>
        <fullName evidence="17">Fatty acid synthase subunit beta</fullName>
        <ecNumber evidence="17">2.3.1.86</ecNumber>
    </recommendedName>
    <domain>
        <recommendedName>
            <fullName evidence="17">3-hydroxyacyl-[acyl-carrier-protein] dehydratase</fullName>
            <ecNumber evidence="17">4.2.1.59</ecNumber>
        </recommendedName>
    </domain>
    <domain>
        <recommendedName>
            <fullName evidence="17">Enoyl-[acyl-carrier-protein] reductase [NADH]</fullName>
            <ecNumber evidence="17">1.3.1.9</ecNumber>
        </recommendedName>
    </domain>
    <domain>
        <recommendedName>
            <fullName evidence="17">[Acyl-carrier-protein] acetyltransferase</fullName>
            <ecNumber evidence="17">2.3.1.38</ecNumber>
        </recommendedName>
    </domain>
    <domain>
        <recommendedName>
            <fullName evidence="17">[Acyl-carrier-protein] malonyltransferase</fullName>
            <ecNumber evidence="17">2.3.1.39</ecNumber>
        </recommendedName>
    </domain>
    <domain>
        <recommendedName>
            <fullName evidence="17">S-acyl fatty acid synthase thioesterase</fullName>
            <ecNumber evidence="17">3.1.2.14</ecNumber>
        </recommendedName>
    </domain>
</protein>
<dbReference type="RefSeq" id="XP_064766885.1">
    <property type="nucleotide sequence ID" value="XM_064914255.1"/>
</dbReference>
<dbReference type="InterPro" id="IPR002539">
    <property type="entry name" value="MaoC-like_dom"/>
</dbReference>
<dbReference type="Gene3D" id="6.10.140.1400">
    <property type="match status" value="1"/>
</dbReference>
<evidence type="ECO:0000256" key="1">
    <source>
        <dbReference type="ARBA" id="ARBA00001055"/>
    </source>
</evidence>
<dbReference type="Pfam" id="PF01575">
    <property type="entry name" value="MaoC_dehydratas"/>
    <property type="match status" value="1"/>
</dbReference>
<keyword evidence="20" id="KW-1185">Reference proteome</keyword>
<dbReference type="Gene3D" id="3.40.366.10">
    <property type="entry name" value="Malonyl-Coenzyme A Acyl Carrier Protein, domain 2"/>
    <property type="match status" value="3"/>
</dbReference>
<evidence type="ECO:0000259" key="18">
    <source>
        <dbReference type="SMART" id="SM00827"/>
    </source>
</evidence>
<evidence type="ECO:0000256" key="9">
    <source>
        <dbReference type="ARBA" id="ARBA00023160"/>
    </source>
</evidence>
<dbReference type="EC" id="3.1.2.14" evidence="17"/>
<dbReference type="Pfam" id="PF08354">
    <property type="entry name" value="Fas1-AflB-like_hel"/>
    <property type="match status" value="1"/>
</dbReference>
<comment type="similarity">
    <text evidence="2 17">Belongs to the fungal fatty acid synthetase subunit beta family.</text>
</comment>
<dbReference type="Gene3D" id="3.20.20.70">
    <property type="entry name" value="Aldolase class I"/>
    <property type="match status" value="2"/>
</dbReference>
<dbReference type="PIRSF" id="PIRSF005562">
    <property type="entry name" value="FAS_yeast_beta"/>
    <property type="match status" value="1"/>
</dbReference>
<dbReference type="Gene3D" id="3.30.1120.100">
    <property type="match status" value="1"/>
</dbReference>
<dbReference type="InterPro" id="IPR014043">
    <property type="entry name" value="Acyl_transferase_dom"/>
</dbReference>
<dbReference type="SMART" id="SM00827">
    <property type="entry name" value="PKS_AT"/>
    <property type="match status" value="1"/>
</dbReference>
<gene>
    <name evidence="19" type="ORF">BZA70DRAFT_290929</name>
</gene>
<dbReference type="Gene3D" id="1.20.930.70">
    <property type="match status" value="1"/>
</dbReference>
<evidence type="ECO:0000256" key="3">
    <source>
        <dbReference type="ARBA" id="ARBA00022679"/>
    </source>
</evidence>
<dbReference type="CDD" id="cd03447">
    <property type="entry name" value="FAS_MaoC"/>
    <property type="match status" value="1"/>
</dbReference>
<dbReference type="PANTHER" id="PTHR10982:SF21">
    <property type="entry name" value="FATTY ACID SYNTHASE SUBUNIT BETA"/>
    <property type="match status" value="1"/>
</dbReference>
<dbReference type="Gene3D" id="3.30.70.3330">
    <property type="match status" value="1"/>
</dbReference>
<evidence type="ECO:0000256" key="11">
    <source>
        <dbReference type="ARBA" id="ARBA00023268"/>
    </source>
</evidence>
<dbReference type="InterPro" id="IPR016035">
    <property type="entry name" value="Acyl_Trfase/lysoPLipase"/>
</dbReference>
<dbReference type="InterPro" id="IPR013785">
    <property type="entry name" value="Aldolase_TIM"/>
</dbReference>
<keyword evidence="6 17" id="KW-0521">NADP</keyword>
<dbReference type="InterPro" id="IPR050830">
    <property type="entry name" value="Fungal_FAS"/>
</dbReference>
<evidence type="ECO:0000256" key="14">
    <source>
        <dbReference type="ARBA" id="ARBA00048536"/>
    </source>
</evidence>
<evidence type="ECO:0000256" key="12">
    <source>
        <dbReference type="ARBA" id="ARBA00048237"/>
    </source>
</evidence>